<dbReference type="Proteomes" id="UP001060085">
    <property type="component" value="Linkage Group LG01"/>
</dbReference>
<gene>
    <name evidence="1" type="ORF">M9H77_02576</name>
</gene>
<comment type="caution">
    <text evidence="1">The sequence shown here is derived from an EMBL/GenBank/DDBJ whole genome shotgun (WGS) entry which is preliminary data.</text>
</comment>
<reference evidence="2" key="1">
    <citation type="journal article" date="2023" name="Nat. Plants">
        <title>Single-cell RNA sequencing provides a high-resolution roadmap for understanding the multicellular compartmentation of specialized metabolism.</title>
        <authorList>
            <person name="Sun S."/>
            <person name="Shen X."/>
            <person name="Li Y."/>
            <person name="Li Y."/>
            <person name="Wang S."/>
            <person name="Li R."/>
            <person name="Zhang H."/>
            <person name="Shen G."/>
            <person name="Guo B."/>
            <person name="Wei J."/>
            <person name="Xu J."/>
            <person name="St-Pierre B."/>
            <person name="Chen S."/>
            <person name="Sun C."/>
        </authorList>
    </citation>
    <scope>NUCLEOTIDE SEQUENCE [LARGE SCALE GENOMIC DNA]</scope>
</reference>
<dbReference type="EMBL" id="CM044701">
    <property type="protein sequence ID" value="KAI5681349.1"/>
    <property type="molecule type" value="Genomic_DNA"/>
</dbReference>
<proteinExistence type="predicted"/>
<name>A0ACC0C8R9_CATRO</name>
<sequence length="182" mass="19963">MSSLLECSWHVFLHLGFENLDNSLKFSPHGGSITAPKPQAQSQADGIQIEHVQTVEILYAAAAAPSTEQLSAAPVTSGTEMIYLETLLRSSLKDNNSISGSGVVRRKDHGDSNSDYGIYSQDSRQRAPLTNKKPLVSASKQVPTTQVVKRKALLNSFKEFSHKLLTKFLTPNDSDSCQLFDR</sequence>
<organism evidence="1 2">
    <name type="scientific">Catharanthus roseus</name>
    <name type="common">Madagascar periwinkle</name>
    <name type="synonym">Vinca rosea</name>
    <dbReference type="NCBI Taxonomy" id="4058"/>
    <lineage>
        <taxon>Eukaryota</taxon>
        <taxon>Viridiplantae</taxon>
        <taxon>Streptophyta</taxon>
        <taxon>Embryophyta</taxon>
        <taxon>Tracheophyta</taxon>
        <taxon>Spermatophyta</taxon>
        <taxon>Magnoliopsida</taxon>
        <taxon>eudicotyledons</taxon>
        <taxon>Gunneridae</taxon>
        <taxon>Pentapetalae</taxon>
        <taxon>asterids</taxon>
        <taxon>lamiids</taxon>
        <taxon>Gentianales</taxon>
        <taxon>Apocynaceae</taxon>
        <taxon>Rauvolfioideae</taxon>
        <taxon>Vinceae</taxon>
        <taxon>Catharanthinae</taxon>
        <taxon>Catharanthus</taxon>
    </lineage>
</organism>
<protein>
    <submittedName>
        <fullName evidence="1">Uncharacterized protein</fullName>
    </submittedName>
</protein>
<accession>A0ACC0C8R9</accession>
<evidence type="ECO:0000313" key="2">
    <source>
        <dbReference type="Proteomes" id="UP001060085"/>
    </source>
</evidence>
<evidence type="ECO:0000313" key="1">
    <source>
        <dbReference type="EMBL" id="KAI5681349.1"/>
    </source>
</evidence>
<keyword evidence="2" id="KW-1185">Reference proteome</keyword>